<keyword evidence="3" id="KW-1185">Reference proteome</keyword>
<gene>
    <name evidence="2" type="ORF">TTAC_LOCUS4736</name>
</gene>
<dbReference type="EMBL" id="UYWX01005205">
    <property type="protein sequence ID" value="VDM25553.1"/>
    <property type="molecule type" value="Genomic_DNA"/>
</dbReference>
<evidence type="ECO:0000313" key="2">
    <source>
        <dbReference type="EMBL" id="VDM25553.1"/>
    </source>
</evidence>
<feature type="transmembrane region" description="Helical" evidence="1">
    <location>
        <begin position="84"/>
        <end position="104"/>
    </location>
</feature>
<protein>
    <submittedName>
        <fullName evidence="4">Transmembrane protein</fullName>
    </submittedName>
</protein>
<accession>A0A0R3WVG1</accession>
<feature type="transmembrane region" description="Helical" evidence="1">
    <location>
        <begin position="50"/>
        <end position="72"/>
    </location>
</feature>
<keyword evidence="1" id="KW-0472">Membrane</keyword>
<organism evidence="4">
    <name type="scientific">Hydatigena taeniaeformis</name>
    <name type="common">Feline tapeworm</name>
    <name type="synonym">Taenia taeniaeformis</name>
    <dbReference type="NCBI Taxonomy" id="6205"/>
    <lineage>
        <taxon>Eukaryota</taxon>
        <taxon>Metazoa</taxon>
        <taxon>Spiralia</taxon>
        <taxon>Lophotrochozoa</taxon>
        <taxon>Platyhelminthes</taxon>
        <taxon>Cestoda</taxon>
        <taxon>Eucestoda</taxon>
        <taxon>Cyclophyllidea</taxon>
        <taxon>Taeniidae</taxon>
        <taxon>Hydatigera</taxon>
    </lineage>
</organism>
<dbReference type="OrthoDB" id="6284045at2759"/>
<keyword evidence="1" id="KW-1133">Transmembrane helix</keyword>
<evidence type="ECO:0000256" key="1">
    <source>
        <dbReference type="SAM" id="Phobius"/>
    </source>
</evidence>
<evidence type="ECO:0000313" key="3">
    <source>
        <dbReference type="Proteomes" id="UP000274429"/>
    </source>
</evidence>
<sequence length="110" mass="11992">MLDYRLSVFPKATAPVPTPDQSALASDDTEQICVSLDYVPDRGHMLWSRWVLILACLAQLLSAFGVIGCHAMDFSEDTKLEVGVSLGILAFGNIFGAVTLYLFLHQFAGL</sequence>
<proteinExistence type="predicted"/>
<dbReference type="AlphaFoldDB" id="A0A0R3WVG1"/>
<keyword evidence="1" id="KW-0812">Transmembrane</keyword>
<dbReference type="Proteomes" id="UP000274429">
    <property type="component" value="Unassembled WGS sequence"/>
</dbReference>
<evidence type="ECO:0000313" key="4">
    <source>
        <dbReference type="WBParaSite" id="TTAC_0000475101-mRNA-1"/>
    </source>
</evidence>
<reference evidence="2 3" key="2">
    <citation type="submission" date="2018-11" db="EMBL/GenBank/DDBJ databases">
        <authorList>
            <consortium name="Pathogen Informatics"/>
        </authorList>
    </citation>
    <scope>NUCLEOTIDE SEQUENCE [LARGE SCALE GENOMIC DNA]</scope>
</reference>
<dbReference type="WBParaSite" id="TTAC_0000475101-mRNA-1">
    <property type="protein sequence ID" value="TTAC_0000475101-mRNA-1"/>
    <property type="gene ID" value="TTAC_0000475101"/>
</dbReference>
<reference evidence="4" key="1">
    <citation type="submission" date="2017-02" db="UniProtKB">
        <authorList>
            <consortium name="WormBaseParasite"/>
        </authorList>
    </citation>
    <scope>IDENTIFICATION</scope>
</reference>
<name>A0A0R3WVG1_HYDTA</name>